<gene>
    <name evidence="4" type="ORF">LUZ63_009389</name>
</gene>
<keyword evidence="3" id="KW-0328">Glycosyltransferase</keyword>
<accession>A0A9Q0CF01</accession>
<keyword evidence="2 3" id="KW-0808">Transferase</keyword>
<dbReference type="FunFam" id="3.40.50.2000:FF:000056">
    <property type="entry name" value="Glycosyltransferase"/>
    <property type="match status" value="1"/>
</dbReference>
<dbReference type="InterPro" id="IPR002213">
    <property type="entry name" value="UDP_glucos_trans"/>
</dbReference>
<evidence type="ECO:0000313" key="4">
    <source>
        <dbReference type="EMBL" id="KAJ1692691.1"/>
    </source>
</evidence>
<dbReference type="Gene3D" id="3.40.50.2000">
    <property type="entry name" value="Glycogen Phosphorylase B"/>
    <property type="match status" value="1"/>
</dbReference>
<evidence type="ECO:0000256" key="2">
    <source>
        <dbReference type="ARBA" id="ARBA00022679"/>
    </source>
</evidence>
<dbReference type="PROSITE" id="PS00375">
    <property type="entry name" value="UDPGT"/>
    <property type="match status" value="1"/>
</dbReference>
<keyword evidence="5" id="KW-1185">Reference proteome</keyword>
<dbReference type="AlphaFoldDB" id="A0A9Q0CF01"/>
<organism evidence="4 5">
    <name type="scientific">Rhynchospora breviuscula</name>
    <dbReference type="NCBI Taxonomy" id="2022672"/>
    <lineage>
        <taxon>Eukaryota</taxon>
        <taxon>Viridiplantae</taxon>
        <taxon>Streptophyta</taxon>
        <taxon>Embryophyta</taxon>
        <taxon>Tracheophyta</taxon>
        <taxon>Spermatophyta</taxon>
        <taxon>Magnoliopsida</taxon>
        <taxon>Liliopsida</taxon>
        <taxon>Poales</taxon>
        <taxon>Cyperaceae</taxon>
        <taxon>Cyperoideae</taxon>
        <taxon>Rhynchosporeae</taxon>
        <taxon>Rhynchospora</taxon>
    </lineage>
</organism>
<dbReference type="GO" id="GO:0008194">
    <property type="term" value="F:UDP-glycosyltransferase activity"/>
    <property type="evidence" value="ECO:0007669"/>
    <property type="project" value="InterPro"/>
</dbReference>
<evidence type="ECO:0000313" key="5">
    <source>
        <dbReference type="Proteomes" id="UP001151287"/>
    </source>
</evidence>
<dbReference type="CDD" id="cd03784">
    <property type="entry name" value="GT1_Gtf-like"/>
    <property type="match status" value="1"/>
</dbReference>
<evidence type="ECO:0000256" key="1">
    <source>
        <dbReference type="ARBA" id="ARBA00009995"/>
    </source>
</evidence>
<dbReference type="EMBL" id="JAMQYH010000003">
    <property type="protein sequence ID" value="KAJ1692691.1"/>
    <property type="molecule type" value="Genomic_DNA"/>
</dbReference>
<dbReference type="SUPFAM" id="SSF53756">
    <property type="entry name" value="UDP-Glycosyltransferase/glycogen phosphorylase"/>
    <property type="match status" value="1"/>
</dbReference>
<dbReference type="Proteomes" id="UP001151287">
    <property type="component" value="Unassembled WGS sequence"/>
</dbReference>
<dbReference type="InterPro" id="IPR035595">
    <property type="entry name" value="UDP_glycos_trans_CS"/>
</dbReference>
<comment type="caution">
    <text evidence="4">The sequence shown here is derived from an EMBL/GenBank/DDBJ whole genome shotgun (WGS) entry which is preliminary data.</text>
</comment>
<reference evidence="4" key="1">
    <citation type="journal article" date="2022" name="Cell">
        <title>Repeat-based holocentromeres influence genome architecture and karyotype evolution.</title>
        <authorList>
            <person name="Hofstatter P.G."/>
            <person name="Thangavel G."/>
            <person name="Lux T."/>
            <person name="Neumann P."/>
            <person name="Vondrak T."/>
            <person name="Novak P."/>
            <person name="Zhang M."/>
            <person name="Costa L."/>
            <person name="Castellani M."/>
            <person name="Scott A."/>
            <person name="Toegelov H."/>
            <person name="Fuchs J."/>
            <person name="Mata-Sucre Y."/>
            <person name="Dias Y."/>
            <person name="Vanzela A.L.L."/>
            <person name="Huettel B."/>
            <person name="Almeida C.C.S."/>
            <person name="Simkova H."/>
            <person name="Souza G."/>
            <person name="Pedrosa-Harand A."/>
            <person name="Macas J."/>
            <person name="Mayer K.F.X."/>
            <person name="Houben A."/>
            <person name="Marques A."/>
        </authorList>
    </citation>
    <scope>NUCLEOTIDE SEQUENCE</scope>
    <source>
        <strain evidence="4">RhyBre1mFocal</strain>
    </source>
</reference>
<dbReference type="PANTHER" id="PTHR48045:SF34">
    <property type="entry name" value="ISOFLAVONE 7-O-GLUCOSYLTRANSFERASE 1-LIKE"/>
    <property type="match status" value="1"/>
</dbReference>
<comment type="similarity">
    <text evidence="1 3">Belongs to the UDP-glycosyltransferase family.</text>
</comment>
<evidence type="ECO:0000256" key="3">
    <source>
        <dbReference type="RuleBase" id="RU003718"/>
    </source>
</evidence>
<dbReference type="OrthoDB" id="784214at2759"/>
<dbReference type="PANTHER" id="PTHR48045">
    <property type="entry name" value="UDP-GLYCOSYLTRANSFERASE 72B1"/>
    <property type="match status" value="1"/>
</dbReference>
<dbReference type="Pfam" id="PF00201">
    <property type="entry name" value="UDPGT"/>
    <property type="match status" value="1"/>
</dbReference>
<protein>
    <recommendedName>
        <fullName evidence="6">UDP-glycosyltransferases domain-containing protein</fullName>
    </recommendedName>
</protein>
<evidence type="ECO:0008006" key="6">
    <source>
        <dbReference type="Google" id="ProtNLM"/>
    </source>
</evidence>
<proteinExistence type="inferred from homology"/>
<name>A0A9Q0CF01_9POAL</name>
<sequence>MPEGFLDRTKGKGMVIHSWVPQLQVMQHEAVGGFVTHCGWNSILEAVTAGVPMICWPLYAEQRLNKLVVVEEIKIGAVMEGYDEDIVNADQVEAKVRWLMESEGGRIIKERVAMLKDKVAEALREDGSSSKALMQFVTDLRGTNTEEKCKSKRVYLSRRK</sequence>